<evidence type="ECO:0000256" key="2">
    <source>
        <dbReference type="ARBA" id="ARBA00022676"/>
    </source>
</evidence>
<dbReference type="Pfam" id="PF01098">
    <property type="entry name" value="FTSW_RODA_SPOVE"/>
    <property type="match status" value="1"/>
</dbReference>
<feature type="transmembrane region" description="Helical" evidence="12">
    <location>
        <begin position="180"/>
        <end position="197"/>
    </location>
</feature>
<dbReference type="EC" id="2.4.99.28" evidence="10"/>
<dbReference type="PANTHER" id="PTHR30474">
    <property type="entry name" value="CELL CYCLE PROTEIN"/>
    <property type="match status" value="1"/>
</dbReference>
<evidence type="ECO:0000256" key="3">
    <source>
        <dbReference type="ARBA" id="ARBA00022679"/>
    </source>
</evidence>
<proteinExistence type="predicted"/>
<keyword evidence="8 12" id="KW-0472">Membrane</keyword>
<keyword evidence="4 12" id="KW-0812">Transmembrane</keyword>
<dbReference type="PANTHER" id="PTHR30474:SF2">
    <property type="entry name" value="PEPTIDOGLYCAN GLYCOSYLTRANSFERASE FTSW-RELATED"/>
    <property type="match status" value="1"/>
</dbReference>
<evidence type="ECO:0000256" key="9">
    <source>
        <dbReference type="ARBA" id="ARBA00032370"/>
    </source>
</evidence>
<protein>
    <recommendedName>
        <fullName evidence="10">peptidoglycan glycosyltransferase</fullName>
        <ecNumber evidence="10">2.4.99.28</ecNumber>
    </recommendedName>
    <alternativeName>
        <fullName evidence="9">Peptidoglycan polymerase</fullName>
    </alternativeName>
</protein>
<dbReference type="GO" id="GO:0005886">
    <property type="term" value="C:plasma membrane"/>
    <property type="evidence" value="ECO:0007669"/>
    <property type="project" value="TreeGrafter"/>
</dbReference>
<dbReference type="GO" id="GO:0008360">
    <property type="term" value="P:regulation of cell shape"/>
    <property type="evidence" value="ECO:0007669"/>
    <property type="project" value="UniProtKB-KW"/>
</dbReference>
<keyword evidence="2" id="KW-0328">Glycosyltransferase</keyword>
<feature type="transmembrane region" description="Helical" evidence="12">
    <location>
        <begin position="288"/>
        <end position="308"/>
    </location>
</feature>
<feature type="transmembrane region" description="Helical" evidence="12">
    <location>
        <begin position="23"/>
        <end position="47"/>
    </location>
</feature>
<dbReference type="GO" id="GO:0008955">
    <property type="term" value="F:peptidoglycan glycosyltransferase activity"/>
    <property type="evidence" value="ECO:0007669"/>
    <property type="project" value="UniProtKB-EC"/>
</dbReference>
<dbReference type="GO" id="GO:0009252">
    <property type="term" value="P:peptidoglycan biosynthetic process"/>
    <property type="evidence" value="ECO:0007669"/>
    <property type="project" value="UniProtKB-KW"/>
</dbReference>
<evidence type="ECO:0000256" key="6">
    <source>
        <dbReference type="ARBA" id="ARBA00022984"/>
    </source>
</evidence>
<dbReference type="GO" id="GO:0015648">
    <property type="term" value="F:lipid-linked peptidoglycan transporter activity"/>
    <property type="evidence" value="ECO:0007669"/>
    <property type="project" value="TreeGrafter"/>
</dbReference>
<feature type="transmembrane region" description="Helical" evidence="12">
    <location>
        <begin position="155"/>
        <end position="174"/>
    </location>
</feature>
<evidence type="ECO:0000256" key="1">
    <source>
        <dbReference type="ARBA" id="ARBA00004141"/>
    </source>
</evidence>
<keyword evidence="5" id="KW-0133">Cell shape</keyword>
<feature type="transmembrane region" description="Helical" evidence="12">
    <location>
        <begin position="87"/>
        <end position="104"/>
    </location>
</feature>
<reference evidence="13" key="1">
    <citation type="submission" date="2018-05" db="EMBL/GenBank/DDBJ databases">
        <authorList>
            <person name="Lanie J.A."/>
            <person name="Ng W.-L."/>
            <person name="Kazmierczak K.M."/>
            <person name="Andrzejewski T.M."/>
            <person name="Davidsen T.M."/>
            <person name="Wayne K.J."/>
            <person name="Tettelin H."/>
            <person name="Glass J.I."/>
            <person name="Rusch D."/>
            <person name="Podicherti R."/>
            <person name="Tsui H.-C.T."/>
            <person name="Winkler M.E."/>
        </authorList>
    </citation>
    <scope>NUCLEOTIDE SEQUENCE</scope>
</reference>
<evidence type="ECO:0000313" key="13">
    <source>
        <dbReference type="EMBL" id="SUZ86702.1"/>
    </source>
</evidence>
<feature type="transmembrane region" description="Helical" evidence="12">
    <location>
        <begin position="59"/>
        <end position="81"/>
    </location>
</feature>
<feature type="transmembrane region" description="Helical" evidence="12">
    <location>
        <begin position="354"/>
        <end position="375"/>
    </location>
</feature>
<dbReference type="AlphaFoldDB" id="A0A381R4R5"/>
<evidence type="ECO:0000256" key="10">
    <source>
        <dbReference type="ARBA" id="ARBA00044770"/>
    </source>
</evidence>
<comment type="subcellular location">
    <subcellularLocation>
        <location evidence="1">Membrane</location>
        <topology evidence="1">Multi-pass membrane protein</topology>
    </subcellularLocation>
</comment>
<feature type="transmembrane region" description="Helical" evidence="12">
    <location>
        <begin position="320"/>
        <end position="342"/>
    </location>
</feature>
<dbReference type="InterPro" id="IPR001182">
    <property type="entry name" value="FtsW/RodA"/>
</dbReference>
<feature type="transmembrane region" description="Helical" evidence="12">
    <location>
        <begin position="204"/>
        <end position="223"/>
    </location>
</feature>
<sequence>VDVSPSGPLALPITGIGSGWEPAAIMTLTLLLLSLGLVTLYSASAFLAQGQALPDHYYVLRQATGAAAGLAILGVCAWIPHDLWRQLSLPMVVVAWLLLIFVILPSTETIAPLTNGARRWIRFGGLSLQPSELAKVAVVVWTAARAVRKQDEFSSLSRGLVPFLLVWAALIVPIALEPDLSTALLVGVIGCLVVYVAGARLTHFFFLGLLAAPVLYSQLDVAFRARRVLAYLNPSADPSGAGFQVQQSLLAFGSGGVAGVGFGQGRQKFGFLPEAHNDFIFAMIGEEWGLIGVTATVLLYLLLILIGFRVASRAPDLFGQLLAVGLTSTIALQAILHMAVGLRLVPATGLVLPLISYGRSHLVVTLASLGILMSISRASGLHGRGASPVRRRARA</sequence>
<dbReference type="GO" id="GO:0051301">
    <property type="term" value="P:cell division"/>
    <property type="evidence" value="ECO:0007669"/>
    <property type="project" value="InterPro"/>
</dbReference>
<evidence type="ECO:0000256" key="7">
    <source>
        <dbReference type="ARBA" id="ARBA00022989"/>
    </source>
</evidence>
<accession>A0A381R4R5</accession>
<keyword evidence="3" id="KW-0808">Transferase</keyword>
<dbReference type="EMBL" id="UINC01001694">
    <property type="protein sequence ID" value="SUZ86702.1"/>
    <property type="molecule type" value="Genomic_DNA"/>
</dbReference>
<feature type="non-terminal residue" evidence="13">
    <location>
        <position position="1"/>
    </location>
</feature>
<evidence type="ECO:0000256" key="5">
    <source>
        <dbReference type="ARBA" id="ARBA00022960"/>
    </source>
</evidence>
<comment type="catalytic activity">
    <reaction evidence="11">
        <text>[GlcNAc-(1-&gt;4)-Mur2Ac(oyl-L-Ala-gamma-D-Glu-L-Lys-D-Ala-D-Ala)](n)-di-trans,octa-cis-undecaprenyl diphosphate + beta-D-GlcNAc-(1-&gt;4)-Mur2Ac(oyl-L-Ala-gamma-D-Glu-L-Lys-D-Ala-D-Ala)-di-trans,octa-cis-undecaprenyl diphosphate = [GlcNAc-(1-&gt;4)-Mur2Ac(oyl-L-Ala-gamma-D-Glu-L-Lys-D-Ala-D-Ala)](n+1)-di-trans,octa-cis-undecaprenyl diphosphate + di-trans,octa-cis-undecaprenyl diphosphate + H(+)</text>
        <dbReference type="Rhea" id="RHEA:23708"/>
        <dbReference type="Rhea" id="RHEA-COMP:9602"/>
        <dbReference type="Rhea" id="RHEA-COMP:9603"/>
        <dbReference type="ChEBI" id="CHEBI:15378"/>
        <dbReference type="ChEBI" id="CHEBI:58405"/>
        <dbReference type="ChEBI" id="CHEBI:60033"/>
        <dbReference type="ChEBI" id="CHEBI:78435"/>
        <dbReference type="EC" id="2.4.99.28"/>
    </reaction>
</comment>
<evidence type="ECO:0000256" key="8">
    <source>
        <dbReference type="ARBA" id="ARBA00023136"/>
    </source>
</evidence>
<evidence type="ECO:0000256" key="11">
    <source>
        <dbReference type="ARBA" id="ARBA00049902"/>
    </source>
</evidence>
<evidence type="ECO:0000256" key="12">
    <source>
        <dbReference type="SAM" id="Phobius"/>
    </source>
</evidence>
<name>A0A381R4R5_9ZZZZ</name>
<keyword evidence="6" id="KW-0573">Peptidoglycan synthesis</keyword>
<evidence type="ECO:0000256" key="4">
    <source>
        <dbReference type="ARBA" id="ARBA00022692"/>
    </source>
</evidence>
<keyword evidence="7 12" id="KW-1133">Transmembrane helix</keyword>
<gene>
    <name evidence="13" type="ORF">METZ01_LOCUS39556</name>
</gene>
<dbReference type="GO" id="GO:0032153">
    <property type="term" value="C:cell division site"/>
    <property type="evidence" value="ECO:0007669"/>
    <property type="project" value="TreeGrafter"/>
</dbReference>
<organism evidence="13">
    <name type="scientific">marine metagenome</name>
    <dbReference type="NCBI Taxonomy" id="408172"/>
    <lineage>
        <taxon>unclassified sequences</taxon>
        <taxon>metagenomes</taxon>
        <taxon>ecological metagenomes</taxon>
    </lineage>
</organism>